<dbReference type="PANTHER" id="PTHR34474:SF2">
    <property type="entry name" value="SIGNAL TRANSDUCTION PROTEIN TRAP"/>
    <property type="match status" value="1"/>
</dbReference>
<keyword evidence="2" id="KW-0560">Oxidoreductase</keyword>
<name>A0A327L6G5_9BRAD</name>
<keyword evidence="2" id="KW-0503">Monooxygenase</keyword>
<dbReference type="InterPro" id="IPR007138">
    <property type="entry name" value="ABM_dom"/>
</dbReference>
<evidence type="ECO:0000313" key="3">
    <source>
        <dbReference type="Proteomes" id="UP000249130"/>
    </source>
</evidence>
<dbReference type="Proteomes" id="UP000249130">
    <property type="component" value="Unassembled WGS sequence"/>
</dbReference>
<proteinExistence type="predicted"/>
<keyword evidence="3" id="KW-1185">Reference proteome</keyword>
<protein>
    <submittedName>
        <fullName evidence="2">Antibiotic biosynthesis monooxygenase</fullName>
    </submittedName>
</protein>
<dbReference type="OrthoDB" id="9798115at2"/>
<dbReference type="PANTHER" id="PTHR34474">
    <property type="entry name" value="SIGNAL TRANSDUCTION PROTEIN TRAP"/>
    <property type="match status" value="1"/>
</dbReference>
<comment type="caution">
    <text evidence="2">The sequence shown here is derived from an EMBL/GenBank/DDBJ whole genome shotgun (WGS) entry which is preliminary data.</text>
</comment>
<organism evidence="2 3">
    <name type="scientific">Rhodoplanes roseus</name>
    <dbReference type="NCBI Taxonomy" id="29409"/>
    <lineage>
        <taxon>Bacteria</taxon>
        <taxon>Pseudomonadati</taxon>
        <taxon>Pseudomonadota</taxon>
        <taxon>Alphaproteobacteria</taxon>
        <taxon>Hyphomicrobiales</taxon>
        <taxon>Nitrobacteraceae</taxon>
        <taxon>Rhodoplanes</taxon>
    </lineage>
</organism>
<dbReference type="InterPro" id="IPR011008">
    <property type="entry name" value="Dimeric_a/b-barrel"/>
</dbReference>
<sequence length="112" mass="13050">MYIAMNRFRVKKGSEETFEQVWLTRETYLDRMPGFVEFHLLKGPEAEDHTLYSSHTVWASKAYFEAWTTSDEFKIAHARADNSGTGPLYLEHPKFEGFEVKQTVRPRESDAA</sequence>
<dbReference type="EMBL" id="NPEX01000014">
    <property type="protein sequence ID" value="RAI45493.1"/>
    <property type="molecule type" value="Genomic_DNA"/>
</dbReference>
<evidence type="ECO:0000313" key="2">
    <source>
        <dbReference type="EMBL" id="RAI45493.1"/>
    </source>
</evidence>
<evidence type="ECO:0000259" key="1">
    <source>
        <dbReference type="PROSITE" id="PS51725"/>
    </source>
</evidence>
<accession>A0A327L6G5</accession>
<gene>
    <name evidence="2" type="ORF">CH341_03640</name>
</gene>
<dbReference type="RefSeq" id="WP_111417676.1">
    <property type="nucleotide sequence ID" value="NZ_NPEX01000014.1"/>
</dbReference>
<dbReference type="InterPro" id="IPR050404">
    <property type="entry name" value="Heme-degrading_MO"/>
</dbReference>
<feature type="domain" description="ABM" evidence="1">
    <location>
        <begin position="2"/>
        <end position="92"/>
    </location>
</feature>
<dbReference type="AlphaFoldDB" id="A0A327L6G5"/>
<dbReference type="PROSITE" id="PS51725">
    <property type="entry name" value="ABM"/>
    <property type="match status" value="1"/>
</dbReference>
<reference evidence="2 3" key="1">
    <citation type="submission" date="2017-07" db="EMBL/GenBank/DDBJ databases">
        <title>Draft Genome Sequences of Select Purple Nonsulfur Bacteria.</title>
        <authorList>
            <person name="Lasarre B."/>
            <person name="Mckinlay J.B."/>
        </authorList>
    </citation>
    <scope>NUCLEOTIDE SEQUENCE [LARGE SCALE GENOMIC DNA]</scope>
    <source>
        <strain evidence="2 3">DSM 5909</strain>
    </source>
</reference>
<dbReference type="SUPFAM" id="SSF54909">
    <property type="entry name" value="Dimeric alpha+beta barrel"/>
    <property type="match status" value="1"/>
</dbReference>
<dbReference type="Gene3D" id="3.30.70.100">
    <property type="match status" value="1"/>
</dbReference>
<dbReference type="Pfam" id="PF03992">
    <property type="entry name" value="ABM"/>
    <property type="match status" value="1"/>
</dbReference>
<dbReference type="GO" id="GO:0004497">
    <property type="term" value="F:monooxygenase activity"/>
    <property type="evidence" value="ECO:0007669"/>
    <property type="project" value="UniProtKB-KW"/>
</dbReference>